<dbReference type="PANTHER" id="PTHR47822:SF2">
    <property type="entry name" value="F-BOX AND WD-40 DOMAIN PROTEIN 7"/>
    <property type="match status" value="1"/>
</dbReference>
<gene>
    <name evidence="5" type="primary">LOC108566744</name>
</gene>
<protein>
    <submittedName>
        <fullName evidence="5">WD repeat-containing protein 5-like isoform X1</fullName>
    </submittedName>
</protein>
<evidence type="ECO:0000313" key="4">
    <source>
        <dbReference type="Proteomes" id="UP000695000"/>
    </source>
</evidence>
<dbReference type="InterPro" id="IPR001680">
    <property type="entry name" value="WD40_rpt"/>
</dbReference>
<dbReference type="SUPFAM" id="SSF50978">
    <property type="entry name" value="WD40 repeat-like"/>
    <property type="match status" value="1"/>
</dbReference>
<proteinExistence type="predicted"/>
<evidence type="ECO:0000256" key="2">
    <source>
        <dbReference type="ARBA" id="ARBA00022737"/>
    </source>
</evidence>
<sequence>MTTTAGYKAAYVQEQLNVQGPWKVKIFECPDEVTFVHYTELHEYLMAGFADGMVRAFKDNKCMIELKDKDINNQIKVTCIRHRPVSKNYPITNIMITTYSSGLIKGWNYNFQECAFTLQEQRKTCGVYYHPKLAKFITVGDNKKIYMYDEDSKRQERVLSASDDMNATDGHRDTVTTACFHPRQVNEIISGGMDGTIQFWDTRQPHAIRNIQGITIVGDGLYFSPNATEFITCGYQKDKPLRLWDYRNGKEIKIIETDKYKNIPLTCGKYITKTHVICGGGEPNFIRIVDMTKYENVALTAGMFKAPTNITLGPLDGTNIPKYVFAAGRRIYEMKPK</sequence>
<accession>A0ABM1N609</accession>
<dbReference type="Pfam" id="PF00400">
    <property type="entry name" value="WD40"/>
    <property type="match status" value="1"/>
</dbReference>
<evidence type="ECO:0000256" key="1">
    <source>
        <dbReference type="ARBA" id="ARBA00022574"/>
    </source>
</evidence>
<keyword evidence="2" id="KW-0677">Repeat</keyword>
<dbReference type="RefSeq" id="XP_017782259.1">
    <property type="nucleotide sequence ID" value="XM_017926770.1"/>
</dbReference>
<dbReference type="InterPro" id="IPR036322">
    <property type="entry name" value="WD40_repeat_dom_sf"/>
</dbReference>
<dbReference type="PROSITE" id="PS00678">
    <property type="entry name" value="WD_REPEATS_1"/>
    <property type="match status" value="1"/>
</dbReference>
<dbReference type="SMART" id="SM00320">
    <property type="entry name" value="WD40"/>
    <property type="match status" value="4"/>
</dbReference>
<keyword evidence="4" id="KW-1185">Reference proteome</keyword>
<name>A0ABM1N609_NICVS</name>
<reference evidence="5" key="1">
    <citation type="submission" date="2025-08" db="UniProtKB">
        <authorList>
            <consortium name="RefSeq"/>
        </authorList>
    </citation>
    <scope>IDENTIFICATION</scope>
    <source>
        <tissue evidence="5">Whole Larva</tissue>
    </source>
</reference>
<feature type="repeat" description="WD" evidence="3">
    <location>
        <begin position="168"/>
        <end position="210"/>
    </location>
</feature>
<dbReference type="GeneID" id="108566744"/>
<dbReference type="PROSITE" id="PS50082">
    <property type="entry name" value="WD_REPEATS_2"/>
    <property type="match status" value="1"/>
</dbReference>
<evidence type="ECO:0000313" key="5">
    <source>
        <dbReference type="RefSeq" id="XP_017782259.1"/>
    </source>
</evidence>
<dbReference type="Gene3D" id="2.130.10.10">
    <property type="entry name" value="YVTN repeat-like/Quinoprotein amine dehydrogenase"/>
    <property type="match status" value="1"/>
</dbReference>
<evidence type="ECO:0000256" key="3">
    <source>
        <dbReference type="PROSITE-ProRule" id="PRU00221"/>
    </source>
</evidence>
<dbReference type="InterPro" id="IPR015943">
    <property type="entry name" value="WD40/YVTN_repeat-like_dom_sf"/>
</dbReference>
<dbReference type="PROSITE" id="PS50294">
    <property type="entry name" value="WD_REPEATS_REGION"/>
    <property type="match status" value="1"/>
</dbReference>
<dbReference type="Proteomes" id="UP000695000">
    <property type="component" value="Unplaced"/>
</dbReference>
<organism evidence="4 5">
    <name type="scientific">Nicrophorus vespilloides</name>
    <name type="common">Boreal carrion beetle</name>
    <dbReference type="NCBI Taxonomy" id="110193"/>
    <lineage>
        <taxon>Eukaryota</taxon>
        <taxon>Metazoa</taxon>
        <taxon>Ecdysozoa</taxon>
        <taxon>Arthropoda</taxon>
        <taxon>Hexapoda</taxon>
        <taxon>Insecta</taxon>
        <taxon>Pterygota</taxon>
        <taxon>Neoptera</taxon>
        <taxon>Endopterygota</taxon>
        <taxon>Coleoptera</taxon>
        <taxon>Polyphaga</taxon>
        <taxon>Staphyliniformia</taxon>
        <taxon>Silphidae</taxon>
        <taxon>Nicrophorinae</taxon>
        <taxon>Nicrophorus</taxon>
    </lineage>
</organism>
<keyword evidence="1 3" id="KW-0853">WD repeat</keyword>
<dbReference type="InterPro" id="IPR019775">
    <property type="entry name" value="WD40_repeat_CS"/>
</dbReference>
<dbReference type="PANTHER" id="PTHR47822">
    <property type="entry name" value="CARBOHYDRATE BINDING DOMAIN CONTAINING PROTEIN"/>
    <property type="match status" value="1"/>
</dbReference>